<evidence type="ECO:0000256" key="7">
    <source>
        <dbReference type="SAM" id="Phobius"/>
    </source>
</evidence>
<dbReference type="Pfam" id="PF01618">
    <property type="entry name" value="MotA_ExbB"/>
    <property type="match status" value="1"/>
</dbReference>
<keyword evidence="6" id="KW-0653">Protein transport</keyword>
<comment type="subcellular location">
    <subcellularLocation>
        <location evidence="1">Cell inner membrane</location>
        <topology evidence="1">Multi-pass membrane protein</topology>
    </subcellularLocation>
    <subcellularLocation>
        <location evidence="6">Membrane</location>
        <topology evidence="6">Multi-pass membrane protein</topology>
    </subcellularLocation>
</comment>
<evidence type="ECO:0000313" key="10">
    <source>
        <dbReference type="Proteomes" id="UP000006380"/>
    </source>
</evidence>
<organism evidence="9 10">
    <name type="scientific">Campylobacter curvus (strain 525.92)</name>
    <dbReference type="NCBI Taxonomy" id="360105"/>
    <lineage>
        <taxon>Bacteria</taxon>
        <taxon>Pseudomonadati</taxon>
        <taxon>Campylobacterota</taxon>
        <taxon>Epsilonproteobacteria</taxon>
        <taxon>Campylobacterales</taxon>
        <taxon>Campylobacteraceae</taxon>
        <taxon>Campylobacter</taxon>
    </lineage>
</organism>
<comment type="similarity">
    <text evidence="6">Belongs to the exbB/tolQ family.</text>
</comment>
<reference evidence="9" key="1">
    <citation type="submission" date="2016-07" db="EMBL/GenBank/DDBJ databases">
        <title>Comparative genomics of the Campylobacter concisus group.</title>
        <authorList>
            <person name="Miller W.G."/>
            <person name="Yee E."/>
            <person name="Chapman M.H."/>
            <person name="Huynh S."/>
            <person name="Bono J.L."/>
            <person name="On S.L.W."/>
            <person name="StLeger J."/>
            <person name="Foster G."/>
            <person name="Parker C.T."/>
        </authorList>
    </citation>
    <scope>NUCLEOTIDE SEQUENCE</scope>
    <source>
        <strain evidence="9">525.92</strain>
    </source>
</reference>
<proteinExistence type="inferred from homology"/>
<dbReference type="EMBL" id="CP000767">
    <property type="protein sequence ID" value="EAU00251.1"/>
    <property type="molecule type" value="Genomic_DNA"/>
</dbReference>
<keyword evidence="6" id="KW-0813">Transport</keyword>
<dbReference type="STRING" id="360105.CCV52592_0112"/>
<dbReference type="OrthoDB" id="5359644at2"/>
<feature type="transmembrane region" description="Helical" evidence="7">
    <location>
        <begin position="128"/>
        <end position="150"/>
    </location>
</feature>
<keyword evidence="5 7" id="KW-0472">Membrane</keyword>
<dbReference type="Proteomes" id="UP000006380">
    <property type="component" value="Chromosome"/>
</dbReference>
<gene>
    <name evidence="9" type="ORF">CCV52592_0112</name>
</gene>
<dbReference type="GO" id="GO:0005886">
    <property type="term" value="C:plasma membrane"/>
    <property type="evidence" value="ECO:0007669"/>
    <property type="project" value="UniProtKB-SubCell"/>
</dbReference>
<dbReference type="GO" id="GO:0015031">
    <property type="term" value="P:protein transport"/>
    <property type="evidence" value="ECO:0007669"/>
    <property type="project" value="UniProtKB-KW"/>
</dbReference>
<evidence type="ECO:0000256" key="5">
    <source>
        <dbReference type="ARBA" id="ARBA00023136"/>
    </source>
</evidence>
<evidence type="ECO:0000256" key="3">
    <source>
        <dbReference type="ARBA" id="ARBA00022692"/>
    </source>
</evidence>
<dbReference type="InterPro" id="IPR002898">
    <property type="entry name" value="MotA_ExbB_proton_chnl"/>
</dbReference>
<evidence type="ECO:0000259" key="8">
    <source>
        <dbReference type="Pfam" id="PF01618"/>
    </source>
</evidence>
<dbReference type="AlphaFoldDB" id="A7GXX6"/>
<feature type="transmembrane region" description="Helical" evidence="7">
    <location>
        <begin position="52"/>
        <end position="69"/>
    </location>
</feature>
<evidence type="ECO:0000256" key="2">
    <source>
        <dbReference type="ARBA" id="ARBA00022475"/>
    </source>
</evidence>
<feature type="transmembrane region" description="Helical" evidence="7">
    <location>
        <begin position="21"/>
        <end position="46"/>
    </location>
</feature>
<dbReference type="HOGENOM" id="CLU_051138_0_0_7"/>
<evidence type="ECO:0000256" key="4">
    <source>
        <dbReference type="ARBA" id="ARBA00022989"/>
    </source>
</evidence>
<evidence type="ECO:0000256" key="6">
    <source>
        <dbReference type="RuleBase" id="RU004057"/>
    </source>
</evidence>
<feature type="transmembrane region" description="Helical" evidence="7">
    <location>
        <begin position="170"/>
        <end position="194"/>
    </location>
</feature>
<feature type="domain" description="MotA/TolQ/ExbB proton channel" evidence="8">
    <location>
        <begin position="124"/>
        <end position="207"/>
    </location>
</feature>
<keyword evidence="4 7" id="KW-1133">Transmembrane helix</keyword>
<dbReference type="RefSeq" id="WP_011992164.1">
    <property type="nucleotide sequence ID" value="NC_009715.2"/>
</dbReference>
<keyword evidence="2" id="KW-1003">Cell membrane</keyword>
<evidence type="ECO:0000256" key="1">
    <source>
        <dbReference type="ARBA" id="ARBA00004429"/>
    </source>
</evidence>
<dbReference type="KEGG" id="ccv:CCV52592_0112"/>
<accession>A7GXX6</accession>
<keyword evidence="10" id="KW-1185">Reference proteome</keyword>
<keyword evidence="3 7" id="KW-0812">Transmembrane</keyword>
<evidence type="ECO:0000313" key="9">
    <source>
        <dbReference type="EMBL" id="EAU00251.1"/>
    </source>
</evidence>
<protein>
    <submittedName>
        <fullName evidence="9">Membrane protein</fullName>
    </submittedName>
</protein>
<name>A7GXX6_CAMC5</name>
<sequence>MQNQNDFSDLAMPKAQAGRSTFVFFKIIFFPLAIYVLALLAYLGFINFQMKLHTIVMMGVILFVALLFTRHSAELAYSLFASKIDDFRASLKEFIISRLLEISGIKKSNAKFDDFLELYTRDFRNDNLASIGAAVFPMLGILGTFISIAISMPSFSSSTSGELEKEIGVLLNGVGTAFYVSIYGIFLALWWMFFEKIGMSKFEKFANEQRELSRQFFWQKDELEQRYMSAATSHFDDIKNMFKRVSNEEFFGRLDDMIESKFSSYMQLQDLEKQIISEARVGLEQGVNLLNKTASKQDEFIKIHSDILKAISGFSAGIKEMELNLLTGYNKLSDISQERSHTLDKNAAKFEQGLKMLEASLKEFSLKLINEQENAMRAFKESMLQGVGAFKNAYEQEVKNGERDKEREALIAELKKSIDEIDKEASLVIKKIENANLIDEDR</sequence>